<sequence length="56" mass="5992">MRCKVGDAVNEGDTVLVMESMKMESEVKAHQAGTIQSILVKEGDNVQTGDQLVTIG</sequence>
<dbReference type="InterPro" id="IPR000089">
    <property type="entry name" value="Biotin_lipoyl"/>
</dbReference>
<dbReference type="Gene3D" id="2.40.50.100">
    <property type="match status" value="1"/>
</dbReference>
<gene>
    <name evidence="3" type="ORF">METZ01_LOCUS89327</name>
</gene>
<dbReference type="InterPro" id="IPR050709">
    <property type="entry name" value="Biotin_Carboxyl_Carrier/Decarb"/>
</dbReference>
<dbReference type="PANTHER" id="PTHR45266">
    <property type="entry name" value="OXALOACETATE DECARBOXYLASE ALPHA CHAIN"/>
    <property type="match status" value="1"/>
</dbReference>
<evidence type="ECO:0000259" key="2">
    <source>
        <dbReference type="PROSITE" id="PS50968"/>
    </source>
</evidence>
<keyword evidence="1" id="KW-0092">Biotin</keyword>
<evidence type="ECO:0000256" key="1">
    <source>
        <dbReference type="ARBA" id="ARBA00023267"/>
    </source>
</evidence>
<dbReference type="PANTHER" id="PTHR45266:SF3">
    <property type="entry name" value="OXALOACETATE DECARBOXYLASE ALPHA CHAIN"/>
    <property type="match status" value="1"/>
</dbReference>
<dbReference type="InterPro" id="IPR011053">
    <property type="entry name" value="Single_hybrid_motif"/>
</dbReference>
<organism evidence="3">
    <name type="scientific">marine metagenome</name>
    <dbReference type="NCBI Taxonomy" id="408172"/>
    <lineage>
        <taxon>unclassified sequences</taxon>
        <taxon>metagenomes</taxon>
        <taxon>ecological metagenomes</taxon>
    </lineage>
</organism>
<proteinExistence type="predicted"/>
<dbReference type="AlphaFoldDB" id="A0A381VAU0"/>
<feature type="domain" description="Lipoyl-binding" evidence="2">
    <location>
        <begin position="1"/>
        <end position="56"/>
    </location>
</feature>
<dbReference type="SUPFAM" id="SSF51230">
    <property type="entry name" value="Single hybrid motif"/>
    <property type="match status" value="1"/>
</dbReference>
<accession>A0A381VAU0</accession>
<reference evidence="3" key="1">
    <citation type="submission" date="2018-05" db="EMBL/GenBank/DDBJ databases">
        <authorList>
            <person name="Lanie J.A."/>
            <person name="Ng W.-L."/>
            <person name="Kazmierczak K.M."/>
            <person name="Andrzejewski T.M."/>
            <person name="Davidsen T.M."/>
            <person name="Wayne K.J."/>
            <person name="Tettelin H."/>
            <person name="Glass J.I."/>
            <person name="Rusch D."/>
            <person name="Podicherti R."/>
            <person name="Tsui H.-C.T."/>
            <person name="Winkler M.E."/>
        </authorList>
    </citation>
    <scope>NUCLEOTIDE SEQUENCE</scope>
</reference>
<dbReference type="PROSITE" id="PS50968">
    <property type="entry name" value="BIOTINYL_LIPOYL"/>
    <property type="match status" value="1"/>
</dbReference>
<protein>
    <recommendedName>
        <fullName evidence="2">Lipoyl-binding domain-containing protein</fullName>
    </recommendedName>
</protein>
<dbReference type="EMBL" id="UINC01008093">
    <property type="protein sequence ID" value="SVA36473.1"/>
    <property type="molecule type" value="Genomic_DNA"/>
</dbReference>
<name>A0A381VAU0_9ZZZZ</name>
<dbReference type="Pfam" id="PF00364">
    <property type="entry name" value="Biotin_lipoyl"/>
    <property type="match status" value="1"/>
</dbReference>
<dbReference type="CDD" id="cd06850">
    <property type="entry name" value="biotinyl_domain"/>
    <property type="match status" value="1"/>
</dbReference>
<evidence type="ECO:0000313" key="3">
    <source>
        <dbReference type="EMBL" id="SVA36473.1"/>
    </source>
</evidence>